<gene>
    <name evidence="5" type="ORF">J2851_004238</name>
</gene>
<accession>A0ABS4SPH6</accession>
<dbReference type="EMBL" id="JAGINP010000016">
    <property type="protein sequence ID" value="MBP2294448.1"/>
    <property type="molecule type" value="Genomic_DNA"/>
</dbReference>
<dbReference type="Gene3D" id="3.40.50.150">
    <property type="entry name" value="Vaccinia Virus protein VP39"/>
    <property type="match status" value="1"/>
</dbReference>
<evidence type="ECO:0000256" key="4">
    <source>
        <dbReference type="ARBA" id="ARBA00023014"/>
    </source>
</evidence>
<dbReference type="PANTHER" id="PTHR13184">
    <property type="entry name" value="37S RIBOSOMAL PROTEIN S22"/>
    <property type="match status" value="1"/>
</dbReference>
<keyword evidence="5" id="KW-0687">Ribonucleoprotein</keyword>
<evidence type="ECO:0000313" key="6">
    <source>
        <dbReference type="Proteomes" id="UP000781958"/>
    </source>
</evidence>
<keyword evidence="6" id="KW-1185">Reference proteome</keyword>
<proteinExistence type="predicted"/>
<dbReference type="RefSeq" id="WP_209768644.1">
    <property type="nucleotide sequence ID" value="NZ_JAGINP010000016.1"/>
</dbReference>
<keyword evidence="5" id="KW-0689">Ribosomal protein</keyword>
<organism evidence="5 6">
    <name type="scientific">Azospirillum rugosum</name>
    <dbReference type="NCBI Taxonomy" id="416170"/>
    <lineage>
        <taxon>Bacteria</taxon>
        <taxon>Pseudomonadati</taxon>
        <taxon>Pseudomonadota</taxon>
        <taxon>Alphaproteobacteria</taxon>
        <taxon>Rhodospirillales</taxon>
        <taxon>Azospirillaceae</taxon>
        <taxon>Azospirillum</taxon>
    </lineage>
</organism>
<sequence length="328" mass="35335">MDLPPTLRRAVDRALDGIALSDLKRAADRLSQRYRAEVRDGRFHLSDDLAARAYLATRLPATYAAVRASMGAVAEVRPDFAPVTGLDVGAGPGTALWAAADCWASLDDVLLVEGSPAIRAVGEALAREAAPARIEWRAGDVASALPEGEPRDLVTLAYVLDELSEEARDRLVDRLWALTADTLLIVEPGTPAGWGRILRARRRLAEAGAHILAPCVHSAACPLAAPDWCHFSRRVARSRLHRLAKGAEVPWEDEKYAYVAASRHPGARSEARIIAPPWSAGNGRIGFKLCGRDGGASERVLGKRDGALFKAARRLDWGDALVAPDETL</sequence>
<evidence type="ECO:0000256" key="2">
    <source>
        <dbReference type="ARBA" id="ARBA00022946"/>
    </source>
</evidence>
<evidence type="ECO:0000313" key="5">
    <source>
        <dbReference type="EMBL" id="MBP2294448.1"/>
    </source>
</evidence>
<dbReference type="InterPro" id="IPR015324">
    <property type="entry name" value="Ribosomal_Rsm22-like"/>
</dbReference>
<dbReference type="GO" id="GO:0008168">
    <property type="term" value="F:methyltransferase activity"/>
    <property type="evidence" value="ECO:0007669"/>
    <property type="project" value="UniProtKB-KW"/>
</dbReference>
<reference evidence="5 6" key="1">
    <citation type="submission" date="2021-03" db="EMBL/GenBank/DDBJ databases">
        <title>Genomic Encyclopedia of Type Strains, Phase III (KMG-III): the genomes of soil and plant-associated and newly described type strains.</title>
        <authorList>
            <person name="Whitman W."/>
        </authorList>
    </citation>
    <scope>NUCLEOTIDE SEQUENCE [LARGE SCALE GENOMIC DNA]</scope>
    <source>
        <strain evidence="5 6">IMMIB AFH-6</strain>
    </source>
</reference>
<keyword evidence="1" id="KW-0479">Metal-binding</keyword>
<keyword evidence="4" id="KW-0411">Iron-sulfur</keyword>
<dbReference type="InterPro" id="IPR029063">
    <property type="entry name" value="SAM-dependent_MTases_sf"/>
</dbReference>
<keyword evidence="5" id="KW-0808">Transferase</keyword>
<keyword evidence="5" id="KW-0489">Methyltransferase</keyword>
<keyword evidence="2" id="KW-0809">Transit peptide</keyword>
<evidence type="ECO:0000256" key="1">
    <source>
        <dbReference type="ARBA" id="ARBA00022723"/>
    </source>
</evidence>
<keyword evidence="3" id="KW-0408">Iron</keyword>
<dbReference type="GO" id="GO:0005840">
    <property type="term" value="C:ribosome"/>
    <property type="evidence" value="ECO:0007669"/>
    <property type="project" value="UniProtKB-KW"/>
</dbReference>
<name>A0ABS4SPH6_9PROT</name>
<protein>
    <submittedName>
        <fullName evidence="5">Ribosomal protein RSM22 (Predicted rRNA methylase)</fullName>
    </submittedName>
</protein>
<dbReference type="GO" id="GO:0032259">
    <property type="term" value="P:methylation"/>
    <property type="evidence" value="ECO:0007669"/>
    <property type="project" value="UniProtKB-KW"/>
</dbReference>
<comment type="caution">
    <text evidence="5">The sequence shown here is derived from an EMBL/GenBank/DDBJ whole genome shotgun (WGS) entry which is preliminary data.</text>
</comment>
<evidence type="ECO:0000256" key="3">
    <source>
        <dbReference type="ARBA" id="ARBA00023004"/>
    </source>
</evidence>
<dbReference type="SUPFAM" id="SSF53335">
    <property type="entry name" value="S-adenosyl-L-methionine-dependent methyltransferases"/>
    <property type="match status" value="1"/>
</dbReference>
<dbReference type="Proteomes" id="UP000781958">
    <property type="component" value="Unassembled WGS sequence"/>
</dbReference>
<dbReference type="Pfam" id="PF09243">
    <property type="entry name" value="Rsm22"/>
    <property type="match status" value="1"/>
</dbReference>
<dbReference type="PANTHER" id="PTHR13184:SF5">
    <property type="entry name" value="METHYLTRANSFERASE-LIKE PROTEIN 17, MITOCHONDRIAL"/>
    <property type="match status" value="1"/>
</dbReference>
<dbReference type="InterPro" id="IPR052571">
    <property type="entry name" value="Mt_RNA_Methyltransferase"/>
</dbReference>